<keyword evidence="1" id="KW-0472">Membrane</keyword>
<reference evidence="2 3" key="1">
    <citation type="journal article" date="2016" name="Nat. Commun.">
        <title>Thousands of microbial genomes shed light on interconnected biogeochemical processes in an aquifer system.</title>
        <authorList>
            <person name="Anantharaman K."/>
            <person name="Brown C.T."/>
            <person name="Hug L.A."/>
            <person name="Sharon I."/>
            <person name="Castelle C.J."/>
            <person name="Probst A.J."/>
            <person name="Thomas B.C."/>
            <person name="Singh A."/>
            <person name="Wilkins M.J."/>
            <person name="Karaoz U."/>
            <person name="Brodie E.L."/>
            <person name="Williams K.H."/>
            <person name="Hubbard S.S."/>
            <person name="Banfield J.F."/>
        </authorList>
    </citation>
    <scope>NUCLEOTIDE SEQUENCE [LARGE SCALE GENOMIC DNA]</scope>
</reference>
<evidence type="ECO:0000313" key="2">
    <source>
        <dbReference type="EMBL" id="OGH94525.1"/>
    </source>
</evidence>
<proteinExistence type="predicted"/>
<gene>
    <name evidence="2" type="ORF">A2538_00060</name>
</gene>
<evidence type="ECO:0000313" key="3">
    <source>
        <dbReference type="Proteomes" id="UP000178254"/>
    </source>
</evidence>
<feature type="transmembrane region" description="Helical" evidence="1">
    <location>
        <begin position="33"/>
        <end position="66"/>
    </location>
</feature>
<dbReference type="Proteomes" id="UP000178254">
    <property type="component" value="Unassembled WGS sequence"/>
</dbReference>
<dbReference type="AlphaFoldDB" id="A0A1F6PED0"/>
<protein>
    <recommendedName>
        <fullName evidence="4">DUF5673 domain-containing protein</fullName>
    </recommendedName>
</protein>
<accession>A0A1F6PED0</accession>
<dbReference type="STRING" id="1798709.A2538_00060"/>
<organism evidence="2 3">
    <name type="scientific">Candidatus Magasanikbacteria bacterium RIFOXYD2_FULL_41_14</name>
    <dbReference type="NCBI Taxonomy" id="1798709"/>
    <lineage>
        <taxon>Bacteria</taxon>
        <taxon>Candidatus Magasanikiibacteriota</taxon>
    </lineage>
</organism>
<keyword evidence="1" id="KW-0812">Transmembrane</keyword>
<comment type="caution">
    <text evidence="2">The sequence shown here is derived from an EMBL/GenBank/DDBJ whole genome shotgun (WGS) entry which is preliminary data.</text>
</comment>
<dbReference type="EMBL" id="MFRE01000008">
    <property type="protein sequence ID" value="OGH94525.1"/>
    <property type="molecule type" value="Genomic_DNA"/>
</dbReference>
<evidence type="ECO:0000256" key="1">
    <source>
        <dbReference type="SAM" id="Phobius"/>
    </source>
</evidence>
<evidence type="ECO:0008006" key="4">
    <source>
        <dbReference type="Google" id="ProtNLM"/>
    </source>
</evidence>
<keyword evidence="1" id="KW-1133">Transmembrane helix</keyword>
<name>A0A1F6PED0_9BACT</name>
<sequence length="167" mass="19751">MSQDITKEDLNIGKIIFEWKVKEYDRADHDRSWYIMMGVIAAVLIIYAIIAANYLFALLIALFGIILFMHDILEPLEVTFAVTEIGIILGRKFYRYSELESFWMIYDPPMVKSLYFGLDGIIRHRLYVPLLDNDPRPIRDYLNQFVEEDLDQEEEPTSEKISRMFQI</sequence>